<sequence length="172" mass="18654">TKIVSPELARRIIADEEESLSIVLPSSNKTNSGKPIVLTQRDVRELQFAKGSIAGGIEVVMQELGVEADELIEIFLAGSFGSYINPQSARIIGLVPPVPVEKIKAVGNAAGEGAKIALLSFRERQVARSLPQIVEYHELSGRGDFNDSFLAVLQFPELDTLDLEEEVAADIR</sequence>
<gene>
    <name evidence="2" type="ORF">F4148_10050</name>
</gene>
<protein>
    <submittedName>
        <fullName evidence="2">DUF4445 domain-containing protein</fullName>
    </submittedName>
</protein>
<accession>A0A6B1FZN6</accession>
<comment type="caution">
    <text evidence="2">The sequence shown here is derived from an EMBL/GenBank/DDBJ whole genome shotgun (WGS) entry which is preliminary data.</text>
</comment>
<feature type="domain" description="RACo C-terminal" evidence="1">
    <location>
        <begin position="7"/>
        <end position="160"/>
    </location>
</feature>
<proteinExistence type="predicted"/>
<evidence type="ECO:0000313" key="2">
    <source>
        <dbReference type="EMBL" id="MYH62079.1"/>
    </source>
</evidence>
<evidence type="ECO:0000259" key="1">
    <source>
        <dbReference type="Pfam" id="PF14574"/>
    </source>
</evidence>
<dbReference type="PANTHER" id="PTHR42895">
    <property type="entry name" value="IRON-SULFUR CLUSTER-BINDING PROTEIN-RELATED"/>
    <property type="match status" value="1"/>
</dbReference>
<dbReference type="EMBL" id="VYDA01000364">
    <property type="protein sequence ID" value="MYH62079.1"/>
    <property type="molecule type" value="Genomic_DNA"/>
</dbReference>
<dbReference type="InterPro" id="IPR027980">
    <property type="entry name" value="RACo_C"/>
</dbReference>
<dbReference type="Pfam" id="PF14574">
    <property type="entry name" value="RACo_C_ter"/>
    <property type="match status" value="1"/>
</dbReference>
<feature type="non-terminal residue" evidence="2">
    <location>
        <position position="1"/>
    </location>
</feature>
<organism evidence="2">
    <name type="scientific">Caldilineaceae bacterium SB0675_bin_29</name>
    <dbReference type="NCBI Taxonomy" id="2605266"/>
    <lineage>
        <taxon>Bacteria</taxon>
        <taxon>Bacillati</taxon>
        <taxon>Chloroflexota</taxon>
        <taxon>Caldilineae</taxon>
        <taxon>Caldilineales</taxon>
        <taxon>Caldilineaceae</taxon>
    </lineage>
</organism>
<dbReference type="AlphaFoldDB" id="A0A6B1FZN6"/>
<dbReference type="PANTHER" id="PTHR42895:SF1">
    <property type="entry name" value="IRON-SULFUR CLUSTER PROTEIN"/>
    <property type="match status" value="1"/>
</dbReference>
<dbReference type="InterPro" id="IPR052911">
    <property type="entry name" value="Corrinoid_activation_enz"/>
</dbReference>
<name>A0A6B1FZN6_9CHLR</name>
<reference evidence="2" key="1">
    <citation type="submission" date="2019-09" db="EMBL/GenBank/DDBJ databases">
        <title>Characterisation of the sponge microbiome using genome-centric metagenomics.</title>
        <authorList>
            <person name="Engelberts J.P."/>
            <person name="Robbins S.J."/>
            <person name="De Goeij J.M."/>
            <person name="Aranda M."/>
            <person name="Bell S.C."/>
            <person name="Webster N.S."/>
        </authorList>
    </citation>
    <scope>NUCLEOTIDE SEQUENCE</scope>
    <source>
        <strain evidence="2">SB0675_bin_29</strain>
    </source>
</reference>